<evidence type="ECO:0000313" key="2">
    <source>
        <dbReference type="Proteomes" id="UP000054805"/>
    </source>
</evidence>
<dbReference type="Proteomes" id="UP000054805">
    <property type="component" value="Unassembled WGS sequence"/>
</dbReference>
<protein>
    <submittedName>
        <fullName evidence="1">Uncharacterized protein</fullName>
    </submittedName>
</protein>
<comment type="caution">
    <text evidence="1">The sequence shown here is derived from an EMBL/GenBank/DDBJ whole genome shotgun (WGS) entry which is preliminary data.</text>
</comment>
<gene>
    <name evidence="1" type="ORF">T4B_188</name>
</gene>
<dbReference type="EMBL" id="JYDS01000361">
    <property type="protein sequence ID" value="KRZ10740.1"/>
    <property type="molecule type" value="Genomic_DNA"/>
</dbReference>
<evidence type="ECO:0000313" key="1">
    <source>
        <dbReference type="EMBL" id="KRZ10740.1"/>
    </source>
</evidence>
<accession>A0A0V1HKI9</accession>
<reference evidence="1 2" key="1">
    <citation type="submission" date="2015-01" db="EMBL/GenBank/DDBJ databases">
        <title>Evolution of Trichinella species and genotypes.</title>
        <authorList>
            <person name="Korhonen P.K."/>
            <person name="Edoardo P."/>
            <person name="Giuseppe L.R."/>
            <person name="Gasser R.B."/>
        </authorList>
    </citation>
    <scope>NUCLEOTIDE SEQUENCE [LARGE SCALE GENOMIC DNA]</scope>
    <source>
        <strain evidence="1">ISS588</strain>
    </source>
</reference>
<organism evidence="1 2">
    <name type="scientific">Trichinella pseudospiralis</name>
    <name type="common">Parasitic roundworm</name>
    <dbReference type="NCBI Taxonomy" id="6337"/>
    <lineage>
        <taxon>Eukaryota</taxon>
        <taxon>Metazoa</taxon>
        <taxon>Ecdysozoa</taxon>
        <taxon>Nematoda</taxon>
        <taxon>Enoplea</taxon>
        <taxon>Dorylaimia</taxon>
        <taxon>Trichinellida</taxon>
        <taxon>Trichinellidae</taxon>
        <taxon>Trichinella</taxon>
    </lineage>
</organism>
<keyword evidence="2" id="KW-1185">Reference proteome</keyword>
<sequence length="192" mass="21947">MGPTDKAGHVLYLLFFNYRSVPSAIPALGLTGFTPPTVFISASVHKIQLGFFYLETNQLSILNMYSTFQFTLYTIMFCETCPQMVTFLEQYKAMQSYIYIAKALNKQLCYATLLDIDKPVSPTKLIYSHHRSVDQVDKLLVSTFAIRPIRIEHFFLVISNSCRKTGFNFVLFEKQYILLVCDLMKSTGATNN</sequence>
<name>A0A0V1HKI9_TRIPS</name>
<dbReference type="AlphaFoldDB" id="A0A0V1HKI9"/>
<proteinExistence type="predicted"/>